<evidence type="ECO:0000313" key="3">
    <source>
        <dbReference type="Proteomes" id="UP000729402"/>
    </source>
</evidence>
<feature type="region of interest" description="Disordered" evidence="1">
    <location>
        <begin position="23"/>
        <end position="56"/>
    </location>
</feature>
<comment type="caution">
    <text evidence="2">The sequence shown here is derived from an EMBL/GenBank/DDBJ whole genome shotgun (WGS) entry which is preliminary data.</text>
</comment>
<accession>A0A8J5WD28</accession>
<dbReference type="Proteomes" id="UP000729402">
    <property type="component" value="Unassembled WGS sequence"/>
</dbReference>
<dbReference type="AlphaFoldDB" id="A0A8J5WD28"/>
<reference evidence="2" key="1">
    <citation type="journal article" date="2021" name="bioRxiv">
        <title>Whole Genome Assembly and Annotation of Northern Wild Rice, Zizania palustris L., Supports a Whole Genome Duplication in the Zizania Genus.</title>
        <authorList>
            <person name="Haas M."/>
            <person name="Kono T."/>
            <person name="Macchietto M."/>
            <person name="Millas R."/>
            <person name="McGilp L."/>
            <person name="Shao M."/>
            <person name="Duquette J."/>
            <person name="Hirsch C.N."/>
            <person name="Kimball J."/>
        </authorList>
    </citation>
    <scope>NUCLEOTIDE SEQUENCE</scope>
    <source>
        <tissue evidence="2">Fresh leaf tissue</tissue>
    </source>
</reference>
<evidence type="ECO:0000313" key="2">
    <source>
        <dbReference type="EMBL" id="KAG8087726.1"/>
    </source>
</evidence>
<organism evidence="2 3">
    <name type="scientific">Zizania palustris</name>
    <name type="common">Northern wild rice</name>
    <dbReference type="NCBI Taxonomy" id="103762"/>
    <lineage>
        <taxon>Eukaryota</taxon>
        <taxon>Viridiplantae</taxon>
        <taxon>Streptophyta</taxon>
        <taxon>Embryophyta</taxon>
        <taxon>Tracheophyta</taxon>
        <taxon>Spermatophyta</taxon>
        <taxon>Magnoliopsida</taxon>
        <taxon>Liliopsida</taxon>
        <taxon>Poales</taxon>
        <taxon>Poaceae</taxon>
        <taxon>BOP clade</taxon>
        <taxon>Oryzoideae</taxon>
        <taxon>Oryzeae</taxon>
        <taxon>Zizaniinae</taxon>
        <taxon>Zizania</taxon>
    </lineage>
</organism>
<keyword evidence="3" id="KW-1185">Reference proteome</keyword>
<dbReference type="EMBL" id="JAAALK010000082">
    <property type="protein sequence ID" value="KAG8087726.1"/>
    <property type="molecule type" value="Genomic_DNA"/>
</dbReference>
<sequence length="95" mass="9716">MENMESQAGPQLRSIGAQIRVNSTGCSNGGGDDDIDTVTMTADGADEAGRGEDQKKKVRRLYGGGDQAAASSVAGISSPVTVTNCTLHFLSPSAQ</sequence>
<name>A0A8J5WD28_ZIZPA</name>
<protein>
    <submittedName>
        <fullName evidence="2">Uncharacterized protein</fullName>
    </submittedName>
</protein>
<proteinExistence type="predicted"/>
<reference evidence="2" key="2">
    <citation type="submission" date="2021-02" db="EMBL/GenBank/DDBJ databases">
        <authorList>
            <person name="Kimball J.A."/>
            <person name="Haas M.W."/>
            <person name="Macchietto M."/>
            <person name="Kono T."/>
            <person name="Duquette J."/>
            <person name="Shao M."/>
        </authorList>
    </citation>
    <scope>NUCLEOTIDE SEQUENCE</scope>
    <source>
        <tissue evidence="2">Fresh leaf tissue</tissue>
    </source>
</reference>
<evidence type="ECO:0000256" key="1">
    <source>
        <dbReference type="SAM" id="MobiDB-lite"/>
    </source>
</evidence>
<gene>
    <name evidence="2" type="ORF">GUJ93_ZPchr0010g7785</name>
</gene>